<protein>
    <submittedName>
        <fullName evidence="1">Uncharacterized protein</fullName>
    </submittedName>
</protein>
<reference evidence="1 2" key="2">
    <citation type="journal article" date="2022" name="Mar. Drugs">
        <title>Bioassay-Guided Fractionation Leads to the Detection of Cholic Acid Generated by the Rare Thalassomonas sp.</title>
        <authorList>
            <person name="Pheiffer F."/>
            <person name="Schneider Y.K."/>
            <person name="Hansen E.H."/>
            <person name="Andersen J.H."/>
            <person name="Isaksson J."/>
            <person name="Busche T."/>
            <person name="R C."/>
            <person name="Kalinowski J."/>
            <person name="Zyl L.V."/>
            <person name="Trindade M."/>
        </authorList>
    </citation>
    <scope>NUCLEOTIDE SEQUENCE [LARGE SCALE GENOMIC DNA]</scope>
    <source>
        <strain evidence="1 2">A5K-106</strain>
    </source>
</reference>
<gene>
    <name evidence="1" type="ORF">SG35_005615</name>
</gene>
<dbReference type="AlphaFoldDB" id="A0AAF0C2H5"/>
<evidence type="ECO:0000313" key="2">
    <source>
        <dbReference type="Proteomes" id="UP000032568"/>
    </source>
</evidence>
<dbReference type="RefSeq" id="WP_152646643.1">
    <property type="nucleotide sequence ID" value="NZ_CP059735.1"/>
</dbReference>
<organism evidence="1 2">
    <name type="scientific">Thalassomonas actiniarum</name>
    <dbReference type="NCBI Taxonomy" id="485447"/>
    <lineage>
        <taxon>Bacteria</taxon>
        <taxon>Pseudomonadati</taxon>
        <taxon>Pseudomonadota</taxon>
        <taxon>Gammaproteobacteria</taxon>
        <taxon>Alteromonadales</taxon>
        <taxon>Colwelliaceae</taxon>
        <taxon>Thalassomonas</taxon>
    </lineage>
</organism>
<accession>A0AAF0C2H5</accession>
<name>A0AAF0C2H5_9GAMM</name>
<reference evidence="1 2" key="1">
    <citation type="journal article" date="2015" name="Genome Announc.">
        <title>Draft Genome Sequences of Marine Isolates of Thalassomonas viridans and Thalassomonas actiniarum.</title>
        <authorList>
            <person name="Olonade I."/>
            <person name="van Zyl L.J."/>
            <person name="Trindade M."/>
        </authorList>
    </citation>
    <scope>NUCLEOTIDE SEQUENCE [LARGE SCALE GENOMIC DNA]</scope>
    <source>
        <strain evidence="1 2">A5K-106</strain>
    </source>
</reference>
<sequence length="102" mass="11557">MSESGDVNTKVALEELNSIQESLDEISARIFKTSETSFEVLAQFKLTSESVVEFRMQTTAGERENELLTSFYNAASKLTEYKSIKDEVYVVFHYTISPSVNK</sequence>
<evidence type="ECO:0000313" key="1">
    <source>
        <dbReference type="EMBL" id="WDE00132.1"/>
    </source>
</evidence>
<dbReference type="Proteomes" id="UP000032568">
    <property type="component" value="Chromosome"/>
</dbReference>
<proteinExistence type="predicted"/>
<dbReference type="KEGG" id="tact:SG35_005615"/>
<dbReference type="EMBL" id="CP059735">
    <property type="protein sequence ID" value="WDE00132.1"/>
    <property type="molecule type" value="Genomic_DNA"/>
</dbReference>
<keyword evidence="2" id="KW-1185">Reference proteome</keyword>